<feature type="domain" description="NB-ARC" evidence="4">
    <location>
        <begin position="19"/>
        <end position="172"/>
    </location>
</feature>
<evidence type="ECO:0000259" key="6">
    <source>
        <dbReference type="Pfam" id="PF25019"/>
    </source>
</evidence>
<dbReference type="GO" id="GO:0043531">
    <property type="term" value="F:ADP binding"/>
    <property type="evidence" value="ECO:0007669"/>
    <property type="project" value="InterPro"/>
</dbReference>
<organism evidence="7 8">
    <name type="scientific">Rubus argutus</name>
    <name type="common">Southern blackberry</name>
    <dbReference type="NCBI Taxonomy" id="59490"/>
    <lineage>
        <taxon>Eukaryota</taxon>
        <taxon>Viridiplantae</taxon>
        <taxon>Streptophyta</taxon>
        <taxon>Embryophyta</taxon>
        <taxon>Tracheophyta</taxon>
        <taxon>Spermatophyta</taxon>
        <taxon>Magnoliopsida</taxon>
        <taxon>eudicotyledons</taxon>
        <taxon>Gunneridae</taxon>
        <taxon>Pentapetalae</taxon>
        <taxon>rosids</taxon>
        <taxon>fabids</taxon>
        <taxon>Rosales</taxon>
        <taxon>Rosaceae</taxon>
        <taxon>Rosoideae</taxon>
        <taxon>Rosoideae incertae sedis</taxon>
        <taxon>Rubus</taxon>
    </lineage>
</organism>
<dbReference type="Gene3D" id="1.10.10.10">
    <property type="entry name" value="Winged helix-like DNA-binding domain superfamily/Winged helix DNA-binding domain"/>
    <property type="match status" value="1"/>
</dbReference>
<dbReference type="PANTHER" id="PTHR36766:SF70">
    <property type="entry name" value="DISEASE RESISTANCE PROTEIN RGA4"/>
    <property type="match status" value="1"/>
</dbReference>
<evidence type="ECO:0008006" key="9">
    <source>
        <dbReference type="Google" id="ProtNLM"/>
    </source>
</evidence>
<feature type="domain" description="Disease resistance protein winged helix" evidence="5">
    <location>
        <begin position="256"/>
        <end position="330"/>
    </location>
</feature>
<protein>
    <recommendedName>
        <fullName evidence="9">NB-ARC domain-containing protein</fullName>
    </recommendedName>
</protein>
<comment type="caution">
    <text evidence="7">The sequence shown here is derived from an EMBL/GenBank/DDBJ whole genome shotgun (WGS) entry which is preliminary data.</text>
</comment>
<dbReference type="Gene3D" id="3.80.10.10">
    <property type="entry name" value="Ribonuclease Inhibitor"/>
    <property type="match status" value="1"/>
</dbReference>
<evidence type="ECO:0000313" key="8">
    <source>
        <dbReference type="Proteomes" id="UP001457282"/>
    </source>
</evidence>
<dbReference type="InterPro" id="IPR036388">
    <property type="entry name" value="WH-like_DNA-bd_sf"/>
</dbReference>
<dbReference type="Pfam" id="PF25019">
    <property type="entry name" value="LRR_R13L1-DRL21"/>
    <property type="match status" value="1"/>
</dbReference>
<dbReference type="InterPro" id="IPR002182">
    <property type="entry name" value="NB-ARC"/>
</dbReference>
<keyword evidence="8" id="KW-1185">Reference proteome</keyword>
<evidence type="ECO:0000256" key="2">
    <source>
        <dbReference type="ARBA" id="ARBA00022737"/>
    </source>
</evidence>
<dbReference type="PRINTS" id="PR00364">
    <property type="entry name" value="DISEASERSIST"/>
</dbReference>
<evidence type="ECO:0000259" key="5">
    <source>
        <dbReference type="Pfam" id="PF23559"/>
    </source>
</evidence>
<gene>
    <name evidence="7" type="ORF">M0R45_029356</name>
</gene>
<proteinExistence type="predicted"/>
<keyword evidence="2" id="KW-0677">Repeat</keyword>
<keyword evidence="1" id="KW-0433">Leucine-rich repeat</keyword>
<dbReference type="Proteomes" id="UP001457282">
    <property type="component" value="Unassembled WGS sequence"/>
</dbReference>
<evidence type="ECO:0000256" key="1">
    <source>
        <dbReference type="ARBA" id="ARBA00022614"/>
    </source>
</evidence>
<dbReference type="Pfam" id="PF23559">
    <property type="entry name" value="WHD_DRP"/>
    <property type="match status" value="1"/>
</dbReference>
<dbReference type="InterPro" id="IPR032675">
    <property type="entry name" value="LRR_dom_sf"/>
</dbReference>
<dbReference type="SUPFAM" id="SSF52540">
    <property type="entry name" value="P-loop containing nucleoside triphosphate hydrolases"/>
    <property type="match status" value="1"/>
</dbReference>
<dbReference type="InterPro" id="IPR058922">
    <property type="entry name" value="WHD_DRP"/>
</dbReference>
<dbReference type="GO" id="GO:0006952">
    <property type="term" value="P:defense response"/>
    <property type="evidence" value="ECO:0007669"/>
    <property type="project" value="UniProtKB-KW"/>
</dbReference>
<dbReference type="PANTHER" id="PTHR36766">
    <property type="entry name" value="PLANT BROAD-SPECTRUM MILDEW RESISTANCE PROTEIN RPW8"/>
    <property type="match status" value="1"/>
</dbReference>
<dbReference type="Gene3D" id="1.10.8.430">
    <property type="entry name" value="Helical domain of apoptotic protease-activating factors"/>
    <property type="match status" value="1"/>
</dbReference>
<reference evidence="7 8" key="1">
    <citation type="journal article" date="2023" name="G3 (Bethesda)">
        <title>A chromosome-length genome assembly and annotation of blackberry (Rubus argutus, cv. 'Hillquist').</title>
        <authorList>
            <person name="Bruna T."/>
            <person name="Aryal R."/>
            <person name="Dudchenko O."/>
            <person name="Sargent D.J."/>
            <person name="Mead D."/>
            <person name="Buti M."/>
            <person name="Cavallini A."/>
            <person name="Hytonen T."/>
            <person name="Andres J."/>
            <person name="Pham M."/>
            <person name="Weisz D."/>
            <person name="Mascagni F."/>
            <person name="Usai G."/>
            <person name="Natali L."/>
            <person name="Bassil N."/>
            <person name="Fernandez G.E."/>
            <person name="Lomsadze A."/>
            <person name="Armour M."/>
            <person name="Olukolu B."/>
            <person name="Poorten T."/>
            <person name="Britton C."/>
            <person name="Davik J."/>
            <person name="Ashrafi H."/>
            <person name="Aiden E.L."/>
            <person name="Borodovsky M."/>
            <person name="Worthington M."/>
        </authorList>
    </citation>
    <scope>NUCLEOTIDE SEQUENCE [LARGE SCALE GENOMIC DNA]</scope>
    <source>
        <strain evidence="7">PI 553951</strain>
    </source>
</reference>
<sequence>MVATLINSNNTNQGNLLSVSAIVGIAGLGKTTVAKSVYNHIEISSHFQQKVWVCVSTTFEVENILSGILGNLKPEKSALRGKAAILKNLQGDLEGKRYLLVLDDVWNEDLRKWDDLRTCLLSIRGTQGSNIIVTTRKAKVAQIMETLPRCDMRKLSDDECWLILKHKAVPARSMLPEDQERIEKEIAKKCGGVPLVAKVLGSLMRSKNSNEWLGIEKSTLWDVKKESNRIFAVLNFSFYELKPPSLKKCFAYCSTFTKGFNMEKHDLIQLWMAMGLLEYTSPKGNREQMEDIGNAHFNTLLGNSLFQDVTKDEYGTITHCKMHDLVHDLAEHVSESMCLTRYSNKIQHVEHIHHTSMQERILKGSVHKLFTNDEVLGPILPGLKALRVVKLYEADIVELPDSVGKLNHLRYFDVSRTKIKVLPKSIGKLYNLQTLKMYPLGSLEGIPKELQNLINLRHLYFDHRLKFPVGMRQLSNLRSLTHFRVGKEIGLGIEELSSLNQLEGELSIYNLEHVRDGEEAKKVNLVGKTNIRKLRFEWSQAEVWLSSSNDEDVLEGLQPHSNLEFLEIHRFKGERFPLWMKSRFFLLNNNLKEIELANCNKCEGLPILGHLPNLRHVRIDTMRNLNVWDLSFMVMIKFIKWPRQVRKPKFCFLH</sequence>
<evidence type="ECO:0000313" key="7">
    <source>
        <dbReference type="EMBL" id="KAK9920810.1"/>
    </source>
</evidence>
<dbReference type="AlphaFoldDB" id="A0AAW1W7F1"/>
<evidence type="ECO:0000259" key="4">
    <source>
        <dbReference type="Pfam" id="PF00931"/>
    </source>
</evidence>
<name>A0AAW1W7F1_RUBAR</name>
<dbReference type="SUPFAM" id="SSF52058">
    <property type="entry name" value="L domain-like"/>
    <property type="match status" value="1"/>
</dbReference>
<accession>A0AAW1W7F1</accession>
<dbReference type="InterPro" id="IPR056789">
    <property type="entry name" value="LRR_R13L1-DRL21"/>
</dbReference>
<dbReference type="Gene3D" id="3.40.50.300">
    <property type="entry name" value="P-loop containing nucleotide triphosphate hydrolases"/>
    <property type="match status" value="1"/>
</dbReference>
<dbReference type="InterPro" id="IPR042197">
    <property type="entry name" value="Apaf_helical"/>
</dbReference>
<dbReference type="EMBL" id="JBEDUW010000006">
    <property type="protein sequence ID" value="KAK9920810.1"/>
    <property type="molecule type" value="Genomic_DNA"/>
</dbReference>
<keyword evidence="3" id="KW-0611">Plant defense</keyword>
<dbReference type="Pfam" id="PF00931">
    <property type="entry name" value="NB-ARC"/>
    <property type="match status" value="1"/>
</dbReference>
<feature type="domain" description="R13L1/DRL21-like LRR repeat region" evidence="6">
    <location>
        <begin position="493"/>
        <end position="622"/>
    </location>
</feature>
<dbReference type="InterPro" id="IPR027417">
    <property type="entry name" value="P-loop_NTPase"/>
</dbReference>
<evidence type="ECO:0000256" key="3">
    <source>
        <dbReference type="ARBA" id="ARBA00022821"/>
    </source>
</evidence>